<dbReference type="Proteomes" id="UP000708148">
    <property type="component" value="Unassembled WGS sequence"/>
</dbReference>
<dbReference type="AlphaFoldDB" id="A0A8S1J4L6"/>
<dbReference type="SUPFAM" id="SSF52047">
    <property type="entry name" value="RNI-like"/>
    <property type="match status" value="1"/>
</dbReference>
<reference evidence="2" key="1">
    <citation type="submission" date="2020-12" db="EMBL/GenBank/DDBJ databases">
        <authorList>
            <person name="Iha C."/>
        </authorList>
    </citation>
    <scope>NUCLEOTIDE SEQUENCE</scope>
</reference>
<dbReference type="Gene3D" id="3.80.10.10">
    <property type="entry name" value="Ribonuclease Inhibitor"/>
    <property type="match status" value="1"/>
</dbReference>
<dbReference type="PANTHER" id="PTHR24110:SF3">
    <property type="entry name" value="CENTROSOMAL PROTEIN OF 78 KDA"/>
    <property type="match status" value="1"/>
</dbReference>
<name>A0A8S1J4L6_9CHLO</name>
<evidence type="ECO:0000256" key="1">
    <source>
        <dbReference type="ARBA" id="ARBA00004430"/>
    </source>
</evidence>
<dbReference type="GO" id="GO:0005930">
    <property type="term" value="C:axoneme"/>
    <property type="evidence" value="ECO:0007669"/>
    <property type="project" value="UniProtKB-SubCell"/>
</dbReference>
<evidence type="ECO:0000313" key="2">
    <source>
        <dbReference type="EMBL" id="CAD7702063.1"/>
    </source>
</evidence>
<protein>
    <submittedName>
        <fullName evidence="2">Uncharacterized protein</fullName>
    </submittedName>
</protein>
<comment type="caution">
    <text evidence="2">The sequence shown here is derived from an EMBL/GenBank/DDBJ whole genome shotgun (WGS) entry which is preliminary data.</text>
</comment>
<dbReference type="PANTHER" id="PTHR24110">
    <property type="entry name" value="CENTROSOMAL PROTEIN OF 78 KDA"/>
    <property type="match status" value="1"/>
</dbReference>
<organism evidence="2 3">
    <name type="scientific">Ostreobium quekettii</name>
    <dbReference type="NCBI Taxonomy" id="121088"/>
    <lineage>
        <taxon>Eukaryota</taxon>
        <taxon>Viridiplantae</taxon>
        <taxon>Chlorophyta</taxon>
        <taxon>core chlorophytes</taxon>
        <taxon>Ulvophyceae</taxon>
        <taxon>TCBD clade</taxon>
        <taxon>Bryopsidales</taxon>
        <taxon>Ostreobineae</taxon>
        <taxon>Ostreobiaceae</taxon>
        <taxon>Ostreobium</taxon>
    </lineage>
</organism>
<dbReference type="InterPro" id="IPR001611">
    <property type="entry name" value="Leu-rich_rpt"/>
</dbReference>
<dbReference type="Pfam" id="PF13516">
    <property type="entry name" value="LRR_6"/>
    <property type="match status" value="1"/>
</dbReference>
<evidence type="ECO:0000313" key="3">
    <source>
        <dbReference type="Proteomes" id="UP000708148"/>
    </source>
</evidence>
<dbReference type="EMBL" id="CAJHUC010001697">
    <property type="protein sequence ID" value="CAD7702063.1"/>
    <property type="molecule type" value="Genomic_DNA"/>
</dbReference>
<proteinExistence type="predicted"/>
<gene>
    <name evidence="2" type="ORF">OSTQU699_LOCUS7420</name>
</gene>
<dbReference type="InterPro" id="IPR032675">
    <property type="entry name" value="LRR_dom_sf"/>
</dbReference>
<dbReference type="OrthoDB" id="523874at2759"/>
<sequence>MGHASIQECASGKITLLWNELLRCYPDMRLSRRDSSLELRNRQKLIMQQIEGRWGAVRDLDLSFNEVSDKGAACLRDALSLDCCLQVLHLQGNNLSSVSFAEFGDLMREGGKLLEVDLRNCRGVDAVLIQNGYGPDLESVREFRGPEDIEVLKIQAEATSLENGQSQREENLDKYSQQPGDTTAIRFAAKNIFIAIDMLKKRRGRRRT</sequence>
<accession>A0A8S1J4L6</accession>
<comment type="subcellular location">
    <subcellularLocation>
        <location evidence="1">Cytoplasm</location>
        <location evidence="1">Cytoskeleton</location>
        <location evidence="1">Cilium axoneme</location>
    </subcellularLocation>
</comment>
<keyword evidence="3" id="KW-1185">Reference proteome</keyword>